<dbReference type="GeneID" id="9182305"/>
<feature type="compositionally biased region" description="Basic and acidic residues" evidence="1">
    <location>
        <begin position="505"/>
        <end position="516"/>
    </location>
</feature>
<gene>
    <name evidence="2" type="ORF">GSTUM_00012073001</name>
</gene>
<accession>D5GPW0</accession>
<dbReference type="CDD" id="cd18785">
    <property type="entry name" value="SF2_C"/>
    <property type="match status" value="1"/>
</dbReference>
<keyword evidence="3" id="KW-1185">Reference proteome</keyword>
<proteinExistence type="predicted"/>
<feature type="compositionally biased region" description="Basic and acidic residues" evidence="1">
    <location>
        <begin position="416"/>
        <end position="432"/>
    </location>
</feature>
<feature type="region of interest" description="Disordered" evidence="1">
    <location>
        <begin position="395"/>
        <end position="564"/>
    </location>
</feature>
<organism evidence="2 3">
    <name type="scientific">Tuber melanosporum (strain Mel28)</name>
    <name type="common">Perigord black truffle</name>
    <dbReference type="NCBI Taxonomy" id="656061"/>
    <lineage>
        <taxon>Eukaryota</taxon>
        <taxon>Fungi</taxon>
        <taxon>Dikarya</taxon>
        <taxon>Ascomycota</taxon>
        <taxon>Pezizomycotina</taxon>
        <taxon>Pezizomycetes</taxon>
        <taxon>Pezizales</taxon>
        <taxon>Tuberaceae</taxon>
        <taxon>Tuber</taxon>
    </lineage>
</organism>
<evidence type="ECO:0000313" key="2">
    <source>
        <dbReference type="EMBL" id="CAZ86562.1"/>
    </source>
</evidence>
<dbReference type="Proteomes" id="UP000006911">
    <property type="component" value="Unassembled WGS sequence"/>
</dbReference>
<sequence>MAKFTQSTHPSWIGCEENSAPTADLNLYNQSKASHLLPIGDESSGIDKIVRAVADNIVHHAVAYDISSGLMRDAPIPRTRIWTTEEITQKLGELKVYETENAESVRKAKALKNERDSLVIMPPESWDTSDSQAKRAGYPPEIAADALQRLLERDKWPRNAIAAIGQEAGTRLFTAECAKLGIDARELTVANWNKDMEKEGRIPIGRTDMLFDPEIREYYKERNERDACRDKTIVWVATSASARGLDVPGVFHLYVLHRLEKAREYTTYCGRVARWPFPTLEKDIKDPRSLGIEVRRGVGKVVSLLLEDNVVPTPGLKGSSLGHQVITNDGSDHANWSWLGEGLMVAKIGCHIQSYYGETGEYPCGPEVRMPKFTWPQAPSPTPSRALNLLDVALGSDPSQKSPFSNPARGSPPDQIPRDLSEPPPEQTKRVSENSQLEPSTDLPDMWGLPFPDGSGEPEELQQRNRNPDDGDGVSFRSPEEDFGADWCSRRARETEASRLSTRAKNADDRYREPLTKSRRGPGKSKAPKVSAFNMHVGKDVNPNYISPREQFRPDLKSESERKEEAKMLSLTAIDAVEGYQEPPGTLKVRMHGFYPDRTKHPKKPKRNSSFSVTCVPFRGEGEEKAEGARKKRAPKAEEKAKKKRAPKVQEETAEADTKSGKTRKSKRASKQPRGLAAEAIDDLKNALENEIVGQTQDTKFNDTMDKGA</sequence>
<name>D5GPW0_TUBMM</name>
<feature type="compositionally biased region" description="Basic residues" evidence="1">
    <location>
        <begin position="661"/>
        <end position="671"/>
    </location>
</feature>
<feature type="compositionally biased region" description="Basic and acidic residues" evidence="1">
    <location>
        <begin position="648"/>
        <end position="660"/>
    </location>
</feature>
<dbReference type="RefSeq" id="XP_002842371.1">
    <property type="nucleotide sequence ID" value="XM_002842325.1"/>
</dbReference>
<evidence type="ECO:0000256" key="1">
    <source>
        <dbReference type="SAM" id="MobiDB-lite"/>
    </source>
</evidence>
<feature type="region of interest" description="Disordered" evidence="1">
    <location>
        <begin position="583"/>
        <end position="682"/>
    </location>
</feature>
<dbReference type="KEGG" id="tml:GSTUM_00012073001"/>
<dbReference type="InterPro" id="IPR027417">
    <property type="entry name" value="P-loop_NTPase"/>
</dbReference>
<protein>
    <submittedName>
        <fullName evidence="2">(Perigord truffle) hypothetical protein</fullName>
    </submittedName>
</protein>
<feature type="compositionally biased region" description="Basic and acidic residues" evidence="1">
    <location>
        <begin position="488"/>
        <end position="497"/>
    </location>
</feature>
<feature type="region of interest" description="Disordered" evidence="1">
    <location>
        <begin position="690"/>
        <end position="709"/>
    </location>
</feature>
<feature type="compositionally biased region" description="Basic and acidic residues" evidence="1">
    <location>
        <begin position="550"/>
        <end position="564"/>
    </location>
</feature>
<dbReference type="STRING" id="656061.D5GPW0"/>
<dbReference type="InParanoid" id="D5GPW0"/>
<reference evidence="2 3" key="1">
    <citation type="journal article" date="2010" name="Nature">
        <title>Perigord black truffle genome uncovers evolutionary origins and mechanisms of symbiosis.</title>
        <authorList>
            <person name="Martin F."/>
            <person name="Kohler A."/>
            <person name="Murat C."/>
            <person name="Balestrini R."/>
            <person name="Coutinho P.M."/>
            <person name="Jaillon O."/>
            <person name="Montanini B."/>
            <person name="Morin E."/>
            <person name="Noel B."/>
            <person name="Percudani R."/>
            <person name="Porcel B."/>
            <person name="Rubini A."/>
            <person name="Amicucci A."/>
            <person name="Amselem J."/>
            <person name="Anthouard V."/>
            <person name="Arcioni S."/>
            <person name="Artiguenave F."/>
            <person name="Aury J.M."/>
            <person name="Ballario P."/>
            <person name="Bolchi A."/>
            <person name="Brenna A."/>
            <person name="Brun A."/>
            <person name="Buee M."/>
            <person name="Cantarel B."/>
            <person name="Chevalier G."/>
            <person name="Couloux A."/>
            <person name="Da Silva C."/>
            <person name="Denoeud F."/>
            <person name="Duplessis S."/>
            <person name="Ghignone S."/>
            <person name="Hilselberger B."/>
            <person name="Iotti M."/>
            <person name="Marcais B."/>
            <person name="Mello A."/>
            <person name="Miranda M."/>
            <person name="Pacioni G."/>
            <person name="Quesneville H."/>
            <person name="Riccioni C."/>
            <person name="Ruotolo R."/>
            <person name="Splivallo R."/>
            <person name="Stocchi V."/>
            <person name="Tisserant E."/>
            <person name="Viscomi A.R."/>
            <person name="Zambonelli A."/>
            <person name="Zampieri E."/>
            <person name="Henrissat B."/>
            <person name="Lebrun M.H."/>
            <person name="Paolocci F."/>
            <person name="Bonfante P."/>
            <person name="Ottonello S."/>
            <person name="Wincker P."/>
        </authorList>
    </citation>
    <scope>NUCLEOTIDE SEQUENCE [LARGE SCALE GENOMIC DNA]</scope>
    <source>
        <strain evidence="2 3">Mel28</strain>
    </source>
</reference>
<feature type="compositionally biased region" description="Basic and acidic residues" evidence="1">
    <location>
        <begin position="700"/>
        <end position="709"/>
    </location>
</feature>
<dbReference type="PROSITE" id="PS51257">
    <property type="entry name" value="PROKAR_LIPOPROTEIN"/>
    <property type="match status" value="1"/>
</dbReference>
<dbReference type="HOGENOM" id="CLU_389425_0_0_1"/>
<dbReference type="SUPFAM" id="SSF52540">
    <property type="entry name" value="P-loop containing nucleoside triphosphate hydrolases"/>
    <property type="match status" value="1"/>
</dbReference>
<dbReference type="AlphaFoldDB" id="D5GPW0"/>
<evidence type="ECO:0000313" key="3">
    <source>
        <dbReference type="Proteomes" id="UP000006911"/>
    </source>
</evidence>
<dbReference type="EMBL" id="FN430379">
    <property type="protein sequence ID" value="CAZ86562.1"/>
    <property type="molecule type" value="Genomic_DNA"/>
</dbReference>
<feature type="compositionally biased region" description="Basic and acidic residues" evidence="1">
    <location>
        <begin position="620"/>
        <end position="641"/>
    </location>
</feature>
<feature type="compositionally biased region" description="Basic residues" evidence="1">
    <location>
        <begin position="517"/>
        <end position="527"/>
    </location>
</feature>